<keyword evidence="4" id="KW-0456">Lyase</keyword>
<protein>
    <recommendedName>
        <fullName evidence="6">NAD-dependent epimerase/dehydratase domain-containing protein</fullName>
    </recommendedName>
</protein>
<evidence type="ECO:0000256" key="5">
    <source>
        <dbReference type="SAM" id="Phobius"/>
    </source>
</evidence>
<dbReference type="SUPFAM" id="SSF51735">
    <property type="entry name" value="NAD(P)-binding Rossmann-fold domains"/>
    <property type="match status" value="1"/>
</dbReference>
<organism evidence="7 8">
    <name type="scientific">Candidatus Shapirobacteria bacterium CG08_land_8_20_14_0_20_39_18</name>
    <dbReference type="NCBI Taxonomy" id="1974883"/>
    <lineage>
        <taxon>Bacteria</taxon>
        <taxon>Candidatus Shapironibacteriota</taxon>
    </lineage>
</organism>
<dbReference type="Proteomes" id="UP000228996">
    <property type="component" value="Unassembled WGS sequence"/>
</dbReference>
<dbReference type="GO" id="GO:0070403">
    <property type="term" value="F:NAD+ binding"/>
    <property type="evidence" value="ECO:0007669"/>
    <property type="project" value="InterPro"/>
</dbReference>
<feature type="domain" description="NAD-dependent epimerase/dehydratase" evidence="6">
    <location>
        <begin position="15"/>
        <end position="233"/>
    </location>
</feature>
<dbReference type="InterPro" id="IPR025101">
    <property type="entry name" value="DUF4012"/>
</dbReference>
<dbReference type="InterPro" id="IPR036291">
    <property type="entry name" value="NAD(P)-bd_dom_sf"/>
</dbReference>
<comment type="caution">
    <text evidence="7">The sequence shown here is derived from an EMBL/GenBank/DDBJ whole genome shotgun (WGS) entry which is preliminary data.</text>
</comment>
<dbReference type="EMBL" id="PEYO01000017">
    <property type="protein sequence ID" value="PIU03450.1"/>
    <property type="molecule type" value="Genomic_DNA"/>
</dbReference>
<keyword evidence="5" id="KW-1133">Transmembrane helix</keyword>
<keyword evidence="5" id="KW-0472">Membrane</keyword>
<proteinExistence type="predicted"/>
<sequence length="925" mass="103401">MPSSLENLSPGKTTALVAGGAGFVGSYLCESLLSLDCQVLCVDNFLTGEKRNIEPLQGKNSFVLLEDNINNPDFYIKNHFPAINYIFNLTSVEEYLSGKDISLEIMQSNSIGTENLIALCLKNNAKLLFCSSLEIFKLPDWDNAGQWENLSFHESKRFAERLILNHLKRQDLDLRVVRVGDVYGPRMKMNGGLIGYCFDQLLSGQNLKIPAEGEGKIYPLYVKDAVSGILRSILVPGTAGKIFDLKPANPITLVDFCQELKKNRQLATDKQIEIEYVAQNSFSSLIESTPQETENPLGWRPEYTLEDGIKETLREFSRKPAVKEQKTRPRKTIPKFLLFIPASLAVALMFIILIFFQLVYQMKEIQRLAGKGDFVDLENKTLVFQKEISLLGPIAKAGQFVWGNQEKTIALGENLADSLLVLSRVGKLSNLLFLTVIGSENQPFKEALSSLQVECNSAIEKVSVTNALLNSFTGREKIVGPKILEIKKFIPEIKKFLLIYRDFLVVSPKLLGADQGIVYLFLFQNNMELRPGGGFIGSYGLASFESGKLFHFGVGDVYDADGQLKGHVEPPVRLKELLGVDGWYLRDSNWSPDFGQNAIRAKWFLEKETGRQADAVIGINLNAAQKLIKVFGELKLPDYRETINADNFFQTAEYYIEAGFFPGSKQKEDFLGQVAQVLMDKIKSADAKTKIKIFQAMMESLNQRDILISSNDSKIAAFLEKNHWDGIIENAVCQKSGSCLSDYLMVNEANVGVNKANYFLVRSISRSVQIQEDGGIKETLRLDYENKSPSNVFPAGDYKAYLRILVNSDSSLIGCQIANQECQVEQSSDLGKKIFGLVLTVPVGRKQSLEIVYQLPESQKFISGQYLAYIQKQSGFSSDPYKLSISYPVSSAVSWSNFPILTEKGSVVYNTSLSEDRQLEISLIK</sequence>
<dbReference type="GO" id="GO:0042732">
    <property type="term" value="P:D-xylose metabolic process"/>
    <property type="evidence" value="ECO:0007669"/>
    <property type="project" value="InterPro"/>
</dbReference>
<evidence type="ECO:0000256" key="2">
    <source>
        <dbReference type="ARBA" id="ARBA00022793"/>
    </source>
</evidence>
<keyword evidence="3" id="KW-0520">NAD</keyword>
<dbReference type="InterPro" id="IPR001509">
    <property type="entry name" value="Epimerase_deHydtase"/>
</dbReference>
<dbReference type="Pfam" id="PF01370">
    <property type="entry name" value="Epimerase"/>
    <property type="match status" value="1"/>
</dbReference>
<feature type="transmembrane region" description="Helical" evidence="5">
    <location>
        <begin position="336"/>
        <end position="360"/>
    </location>
</feature>
<dbReference type="InterPro" id="IPR044516">
    <property type="entry name" value="UXS-like"/>
</dbReference>
<accession>A0A2M6XCR2</accession>
<reference evidence="8" key="1">
    <citation type="submission" date="2017-09" db="EMBL/GenBank/DDBJ databases">
        <title>Depth-based differentiation of microbial function through sediment-hosted aquifers and enrichment of novel symbionts in the deep terrestrial subsurface.</title>
        <authorList>
            <person name="Probst A.J."/>
            <person name="Ladd B."/>
            <person name="Jarett J.K."/>
            <person name="Geller-Mcgrath D.E."/>
            <person name="Sieber C.M.K."/>
            <person name="Emerson J.B."/>
            <person name="Anantharaman K."/>
            <person name="Thomas B.C."/>
            <person name="Malmstrom R."/>
            <person name="Stieglmeier M."/>
            <person name="Klingl A."/>
            <person name="Woyke T."/>
            <person name="Ryan C.M."/>
            <person name="Banfield J.F."/>
        </authorList>
    </citation>
    <scope>NUCLEOTIDE SEQUENCE [LARGE SCALE GENOMIC DNA]</scope>
</reference>
<dbReference type="GO" id="GO:0005737">
    <property type="term" value="C:cytoplasm"/>
    <property type="evidence" value="ECO:0007669"/>
    <property type="project" value="TreeGrafter"/>
</dbReference>
<gene>
    <name evidence="7" type="ORF">COT44_03330</name>
</gene>
<evidence type="ECO:0000256" key="4">
    <source>
        <dbReference type="ARBA" id="ARBA00023239"/>
    </source>
</evidence>
<dbReference type="AlphaFoldDB" id="A0A2M6XCR2"/>
<comment type="cofactor">
    <cofactor evidence="1">
        <name>NAD(+)</name>
        <dbReference type="ChEBI" id="CHEBI:57540"/>
    </cofactor>
</comment>
<evidence type="ECO:0000256" key="3">
    <source>
        <dbReference type="ARBA" id="ARBA00023027"/>
    </source>
</evidence>
<evidence type="ECO:0000256" key="1">
    <source>
        <dbReference type="ARBA" id="ARBA00001911"/>
    </source>
</evidence>
<name>A0A2M6XCR2_9BACT</name>
<keyword evidence="2" id="KW-0210">Decarboxylase</keyword>
<keyword evidence="5" id="KW-0812">Transmembrane</keyword>
<dbReference type="GO" id="GO:0048040">
    <property type="term" value="F:UDP-glucuronate decarboxylase activity"/>
    <property type="evidence" value="ECO:0007669"/>
    <property type="project" value="TreeGrafter"/>
</dbReference>
<dbReference type="PANTHER" id="PTHR43078">
    <property type="entry name" value="UDP-GLUCURONIC ACID DECARBOXYLASE-RELATED"/>
    <property type="match status" value="1"/>
</dbReference>
<evidence type="ECO:0000259" key="6">
    <source>
        <dbReference type="Pfam" id="PF01370"/>
    </source>
</evidence>
<evidence type="ECO:0000313" key="7">
    <source>
        <dbReference type="EMBL" id="PIU03450.1"/>
    </source>
</evidence>
<dbReference type="PANTHER" id="PTHR43078:SF6">
    <property type="entry name" value="UDP-GLUCURONIC ACID DECARBOXYLASE 1"/>
    <property type="match status" value="1"/>
</dbReference>
<evidence type="ECO:0000313" key="8">
    <source>
        <dbReference type="Proteomes" id="UP000228996"/>
    </source>
</evidence>
<dbReference type="Pfam" id="PF13196">
    <property type="entry name" value="DUF4012"/>
    <property type="match status" value="1"/>
</dbReference>
<dbReference type="Gene3D" id="3.40.50.720">
    <property type="entry name" value="NAD(P)-binding Rossmann-like Domain"/>
    <property type="match status" value="1"/>
</dbReference>